<dbReference type="InterPro" id="IPR025586">
    <property type="entry name" value="PcfJ"/>
</dbReference>
<dbReference type="HOGENOM" id="CLU_061568_0_0_6"/>
<evidence type="ECO:0000313" key="2">
    <source>
        <dbReference type="Proteomes" id="UP000032749"/>
    </source>
</evidence>
<organism evidence="1 2">
    <name type="scientific">Oleispira antarctica RB-8</name>
    <dbReference type="NCBI Taxonomy" id="698738"/>
    <lineage>
        <taxon>Bacteria</taxon>
        <taxon>Pseudomonadati</taxon>
        <taxon>Pseudomonadota</taxon>
        <taxon>Gammaproteobacteria</taxon>
        <taxon>Oceanospirillales</taxon>
        <taxon>Oceanospirillaceae</taxon>
        <taxon>Oleispira</taxon>
    </lineage>
</organism>
<protein>
    <submittedName>
        <fullName evidence="1">Uncharacterized protein</fullName>
    </submittedName>
</protein>
<reference evidence="1 2" key="1">
    <citation type="journal article" date="2013" name="Nat. Commun.">
        <title>Genome sequence and functional genomic analysis of the oil-degrading bacterium Oleispira antarctica.</title>
        <authorList>
            <person name="Kube M."/>
            <person name="Chernikova T.N."/>
            <person name="Al-Ramahi Y."/>
            <person name="Beloqui A."/>
            <person name="Lopez-Cortez N."/>
            <person name="Guazzaroni M.E."/>
            <person name="Heipieper H.J."/>
            <person name="Klages S."/>
            <person name="Kotsyurbenko O.R."/>
            <person name="Langer I."/>
            <person name="Nechitaylo T.Y."/>
            <person name="Lunsdorf H."/>
            <person name="Fernandez M."/>
            <person name="Juarez S."/>
            <person name="Ciordia S."/>
            <person name="Singer A."/>
            <person name="Kagan O."/>
            <person name="Egorova O."/>
            <person name="Petit P.A."/>
            <person name="Stogios P."/>
            <person name="Kim Y."/>
            <person name="Tchigvintsev A."/>
            <person name="Flick R."/>
            <person name="Denaro R."/>
            <person name="Genovese M."/>
            <person name="Albar J.P."/>
            <person name="Reva O.N."/>
            <person name="Martinez-Gomariz M."/>
            <person name="Tran H."/>
            <person name="Ferrer M."/>
            <person name="Savchenko A."/>
            <person name="Yakunin A.F."/>
            <person name="Yakimov M.M."/>
            <person name="Golyshina O.V."/>
            <person name="Reinhardt R."/>
            <person name="Golyshin P.N."/>
        </authorList>
    </citation>
    <scope>NUCLEOTIDE SEQUENCE [LARGE SCALE GENOMIC DNA]</scope>
</reference>
<name>R4YNQ9_OLEAN</name>
<dbReference type="Pfam" id="PF14284">
    <property type="entry name" value="PcfJ"/>
    <property type="match status" value="1"/>
</dbReference>
<dbReference type="OrthoDB" id="5620376at2"/>
<keyword evidence="2" id="KW-1185">Reference proteome</keyword>
<proteinExistence type="predicted"/>
<dbReference type="KEGG" id="oai:OLEAN_C24460"/>
<dbReference type="EMBL" id="FO203512">
    <property type="protein sequence ID" value="CCK76622.1"/>
    <property type="molecule type" value="Genomic_DNA"/>
</dbReference>
<accession>R4YNQ9</accession>
<evidence type="ECO:0000313" key="1">
    <source>
        <dbReference type="EMBL" id="CCK76622.1"/>
    </source>
</evidence>
<dbReference type="Proteomes" id="UP000032749">
    <property type="component" value="Chromosome"/>
</dbReference>
<dbReference type="AlphaFoldDB" id="R4YNQ9"/>
<gene>
    <name evidence="1" type="ORF">OLEAN_C24460</name>
</gene>
<sequence length="393" mass="45436">MLSNEKEPLCVKTDKSNSLVINLSQYFGYDCIIEISSWDKGIAWTGIADSEIQKITDISEIGIPFVAICNTEEANVWLVTFPEGLQEKLLEYELKYRGTLYVLLWFISRSQYARELFETSPLLVWIILKTAQSQCWGIEFILNLFSYKRTKILAACGLDESNAVLKIIQKLTLKHFSQHEFELIAKYDWQNVAKHLSHLPLIDGRLLKFLKKYPKLETSTLIQKFSAEWKWHEFEMTFKDTLRMADDLAAVNIMTRIRSCKDLRQLTNLHDRLVSELNDKVLQDIPMVEYGVPPIPETPIIVPITNNRDLHMEGKIQHHCIFVYHNRIARGEYFAYQILEPERATLGLNKTVAGGYSVDQIYLKYNGIVSDATRELVKVWLNSSIDECKMVGS</sequence>